<feature type="compositionally biased region" description="Basic and acidic residues" evidence="1">
    <location>
        <begin position="27"/>
        <end position="42"/>
    </location>
</feature>
<evidence type="ECO:0000256" key="1">
    <source>
        <dbReference type="SAM" id="MobiDB-lite"/>
    </source>
</evidence>
<feature type="region of interest" description="Disordered" evidence="1">
    <location>
        <begin position="1"/>
        <end position="43"/>
    </location>
</feature>
<name>A0A4Z2FU11_9TELE</name>
<evidence type="ECO:0000313" key="2">
    <source>
        <dbReference type="EMBL" id="TNN44360.1"/>
    </source>
</evidence>
<sequence>MSKCRGNGLQRRRSHLHPRAEMEDDGEARPDAAELNAPRRTEGTAPWVLIDFPMAASTWSDAFWTPVRFLSERLGAGAEHGEREGN</sequence>
<reference evidence="2 3" key="1">
    <citation type="submission" date="2019-03" db="EMBL/GenBank/DDBJ databases">
        <title>First draft genome of Liparis tanakae, snailfish: a comprehensive survey of snailfish specific genes.</title>
        <authorList>
            <person name="Kim W."/>
            <person name="Song I."/>
            <person name="Jeong J.-H."/>
            <person name="Kim D."/>
            <person name="Kim S."/>
            <person name="Ryu S."/>
            <person name="Song J.Y."/>
            <person name="Lee S.K."/>
        </authorList>
    </citation>
    <scope>NUCLEOTIDE SEQUENCE [LARGE SCALE GENOMIC DNA]</scope>
    <source>
        <tissue evidence="2">Muscle</tissue>
    </source>
</reference>
<organism evidence="2 3">
    <name type="scientific">Liparis tanakae</name>
    <name type="common">Tanaka's snailfish</name>
    <dbReference type="NCBI Taxonomy" id="230148"/>
    <lineage>
        <taxon>Eukaryota</taxon>
        <taxon>Metazoa</taxon>
        <taxon>Chordata</taxon>
        <taxon>Craniata</taxon>
        <taxon>Vertebrata</taxon>
        <taxon>Euteleostomi</taxon>
        <taxon>Actinopterygii</taxon>
        <taxon>Neopterygii</taxon>
        <taxon>Teleostei</taxon>
        <taxon>Neoteleostei</taxon>
        <taxon>Acanthomorphata</taxon>
        <taxon>Eupercaria</taxon>
        <taxon>Perciformes</taxon>
        <taxon>Cottioidei</taxon>
        <taxon>Cottales</taxon>
        <taxon>Liparidae</taxon>
        <taxon>Liparis</taxon>
    </lineage>
</organism>
<dbReference type="EMBL" id="SRLO01000908">
    <property type="protein sequence ID" value="TNN44360.1"/>
    <property type="molecule type" value="Genomic_DNA"/>
</dbReference>
<comment type="caution">
    <text evidence="2">The sequence shown here is derived from an EMBL/GenBank/DDBJ whole genome shotgun (WGS) entry which is preliminary data.</text>
</comment>
<protein>
    <submittedName>
        <fullName evidence="2">Uncharacterized protein</fullName>
    </submittedName>
</protein>
<accession>A0A4Z2FU11</accession>
<keyword evidence="3" id="KW-1185">Reference proteome</keyword>
<proteinExistence type="predicted"/>
<evidence type="ECO:0000313" key="3">
    <source>
        <dbReference type="Proteomes" id="UP000314294"/>
    </source>
</evidence>
<dbReference type="Proteomes" id="UP000314294">
    <property type="component" value="Unassembled WGS sequence"/>
</dbReference>
<gene>
    <name evidence="2" type="ORF">EYF80_045446</name>
</gene>
<dbReference type="AlphaFoldDB" id="A0A4Z2FU11"/>